<evidence type="ECO:0000313" key="10">
    <source>
        <dbReference type="EMBL" id="SFO06102.1"/>
    </source>
</evidence>
<feature type="transmembrane region" description="Helical" evidence="7">
    <location>
        <begin position="828"/>
        <end position="847"/>
    </location>
</feature>
<dbReference type="AlphaFoldDB" id="A0A1I5E3P8"/>
<feature type="transmembrane region" description="Helical" evidence="7">
    <location>
        <begin position="442"/>
        <end position="464"/>
    </location>
</feature>
<evidence type="ECO:0000256" key="3">
    <source>
        <dbReference type="ARBA" id="ARBA00022475"/>
    </source>
</evidence>
<dbReference type="Proteomes" id="UP000181899">
    <property type="component" value="Unassembled WGS sequence"/>
</dbReference>
<dbReference type="RefSeq" id="WP_074912757.1">
    <property type="nucleotide sequence ID" value="NZ_FOVK01000013.1"/>
</dbReference>
<feature type="domain" description="ABC3 transporter permease C-terminal" evidence="8">
    <location>
        <begin position="737"/>
        <end position="854"/>
    </location>
</feature>
<comment type="subcellular location">
    <subcellularLocation>
        <location evidence="1">Cell membrane</location>
        <topology evidence="1">Multi-pass membrane protein</topology>
    </subcellularLocation>
</comment>
<feature type="transmembrane region" description="Helical" evidence="7">
    <location>
        <begin position="415"/>
        <end position="436"/>
    </location>
</feature>
<gene>
    <name evidence="10" type="ORF">SAMN04488695_11335</name>
</gene>
<dbReference type="InterPro" id="IPR051447">
    <property type="entry name" value="Lipoprotein-release_system"/>
</dbReference>
<dbReference type="InterPro" id="IPR025857">
    <property type="entry name" value="MacB_PCD"/>
</dbReference>
<evidence type="ECO:0000256" key="7">
    <source>
        <dbReference type="SAM" id="Phobius"/>
    </source>
</evidence>
<feature type="transmembrane region" description="Helical" evidence="7">
    <location>
        <begin position="498"/>
        <end position="517"/>
    </location>
</feature>
<evidence type="ECO:0000259" key="8">
    <source>
        <dbReference type="Pfam" id="PF02687"/>
    </source>
</evidence>
<dbReference type="GO" id="GO:0098797">
    <property type="term" value="C:plasma membrane protein complex"/>
    <property type="evidence" value="ECO:0007669"/>
    <property type="project" value="TreeGrafter"/>
</dbReference>
<keyword evidence="4 7" id="KW-0812">Transmembrane</keyword>
<feature type="domain" description="MacB-like periplasmic core" evidence="9">
    <location>
        <begin position="19"/>
        <end position="246"/>
    </location>
</feature>
<sequence>MRLARLLTIRSMRKRTSRTVLTLFGILLGVSALFAINHVNEKAFSSLTSFFEGTSGKVHLEVKNAALGESVPLEILEKAEEVEGIETLVPVVEAAALLKQEKEEEENPLSMGVLGQGQNGITLYGVDLSQEKAVRDYVLAEGSYFRKDSDLSEILLVQDYAIERGLKLGDEIKIQTSSGVLEAKISGLLRKEGAGLLQFGKAGFLPLKGLQKYLDMGESVTRLDVRVKGEAEDPKRVEDVESALTEVLGESYQVSAPSAQSGDTSGMLSGYQISLNFMAGIALFVGAFLIYNAFSMTVTERKRELGILRCVGLTRGQTALRILEEGVLLGLIGAFLGILLGILLSDGLSYFMERFLGQPVERGGYSMALIVRSMGIGIFVTLLSAVLPALQAGKVSPLEALRVHTQRKVGRLERYLWVPGLLLLLVSAGILLANPFSYDVQFRLGSLTVFSLFVGATLLIPGTIRFWQHLLKGLFTLIFGDMGELGTRNIMRAKNRTMLTVAALMVGVSMIVSTEGITGSFRKDLSLWMDSYLGGDVFISAALPVDLSLREDIEDQEETLYVSPSVMETAYWEKEGETDESVTLLGIDPKTYGEVTSYVFSEENVEEEEVLRRFSMGRKIFISEASAAKLNLTVGDEMVLKTLEGPVSFEIIGVLLDYSSQGILLTATLDDLQQYFGADKASGFSIRLKEGEDATAYVEKLRDLFEEDYELLIESNKELRIQAENLMAQAFSMFDVLGLLSVVVAALGVLNTLTMSVLERTREIGMLRSMGMTRTQVVKMVLSEAGLLGIIGGILGLFLGLLLSYILISAMGIMSGYQLEFVLPRSAIYTSILVAFVTSLLAAVFPARKAARIPVLSAIQYE</sequence>
<dbReference type="GO" id="GO:0044874">
    <property type="term" value="P:lipoprotein localization to outer membrane"/>
    <property type="evidence" value="ECO:0007669"/>
    <property type="project" value="TreeGrafter"/>
</dbReference>
<reference evidence="10 11" key="1">
    <citation type="submission" date="2016-10" db="EMBL/GenBank/DDBJ databases">
        <authorList>
            <person name="de Groot N.N."/>
        </authorList>
    </citation>
    <scope>NUCLEOTIDE SEQUENCE [LARGE SCALE GENOMIC DNA]</scope>
    <source>
        <strain evidence="10 11">ML2</strain>
    </source>
</reference>
<evidence type="ECO:0000256" key="1">
    <source>
        <dbReference type="ARBA" id="ARBA00004651"/>
    </source>
</evidence>
<feature type="transmembrane region" description="Helical" evidence="7">
    <location>
        <begin position="780"/>
        <end position="808"/>
    </location>
</feature>
<dbReference type="OrthoDB" id="9770036at2"/>
<comment type="similarity">
    <text evidence="2">Belongs to the ABC-4 integral membrane protein family. LolC/E subfamily.</text>
</comment>
<protein>
    <submittedName>
        <fullName evidence="10">Putative ABC transport system permease protein</fullName>
    </submittedName>
</protein>
<keyword evidence="11" id="KW-1185">Reference proteome</keyword>
<dbReference type="InterPro" id="IPR003838">
    <property type="entry name" value="ABC3_permease_C"/>
</dbReference>
<accession>A0A1I5E3P8</accession>
<keyword evidence="3" id="KW-1003">Cell membrane</keyword>
<organism evidence="10 11">
    <name type="scientific">Proteiniclasticum ruminis</name>
    <dbReference type="NCBI Taxonomy" id="398199"/>
    <lineage>
        <taxon>Bacteria</taxon>
        <taxon>Bacillati</taxon>
        <taxon>Bacillota</taxon>
        <taxon>Clostridia</taxon>
        <taxon>Eubacteriales</taxon>
        <taxon>Clostridiaceae</taxon>
        <taxon>Proteiniclasticum</taxon>
    </lineage>
</organism>
<feature type="transmembrane region" description="Helical" evidence="7">
    <location>
        <begin position="365"/>
        <end position="387"/>
    </location>
</feature>
<evidence type="ECO:0000256" key="2">
    <source>
        <dbReference type="ARBA" id="ARBA00005236"/>
    </source>
</evidence>
<name>A0A1I5E3P8_9CLOT</name>
<feature type="transmembrane region" description="Helical" evidence="7">
    <location>
        <begin position="327"/>
        <end position="345"/>
    </location>
</feature>
<feature type="domain" description="ABC3 transporter permease C-terminal" evidence="8">
    <location>
        <begin position="276"/>
        <end position="397"/>
    </location>
</feature>
<dbReference type="PANTHER" id="PTHR30489:SF0">
    <property type="entry name" value="LIPOPROTEIN-RELEASING SYSTEM TRANSMEMBRANE PROTEIN LOLE"/>
    <property type="match status" value="1"/>
</dbReference>
<feature type="transmembrane region" description="Helical" evidence="7">
    <location>
        <begin position="273"/>
        <end position="294"/>
    </location>
</feature>
<evidence type="ECO:0000313" key="11">
    <source>
        <dbReference type="Proteomes" id="UP000181899"/>
    </source>
</evidence>
<keyword evidence="6 7" id="KW-0472">Membrane</keyword>
<dbReference type="Pfam" id="PF02687">
    <property type="entry name" value="FtsX"/>
    <property type="match status" value="2"/>
</dbReference>
<evidence type="ECO:0000259" key="9">
    <source>
        <dbReference type="Pfam" id="PF12704"/>
    </source>
</evidence>
<proteinExistence type="inferred from homology"/>
<keyword evidence="5 7" id="KW-1133">Transmembrane helix</keyword>
<dbReference type="PANTHER" id="PTHR30489">
    <property type="entry name" value="LIPOPROTEIN-RELEASING SYSTEM TRANSMEMBRANE PROTEIN LOLE"/>
    <property type="match status" value="1"/>
</dbReference>
<evidence type="ECO:0000256" key="5">
    <source>
        <dbReference type="ARBA" id="ARBA00022989"/>
    </source>
</evidence>
<feature type="transmembrane region" description="Helical" evidence="7">
    <location>
        <begin position="736"/>
        <end position="759"/>
    </location>
</feature>
<feature type="domain" description="MacB-like periplasmic core" evidence="9">
    <location>
        <begin position="497"/>
        <end position="703"/>
    </location>
</feature>
<evidence type="ECO:0000256" key="4">
    <source>
        <dbReference type="ARBA" id="ARBA00022692"/>
    </source>
</evidence>
<dbReference type="Pfam" id="PF12704">
    <property type="entry name" value="MacB_PCD"/>
    <property type="match status" value="2"/>
</dbReference>
<evidence type="ECO:0000256" key="6">
    <source>
        <dbReference type="ARBA" id="ARBA00023136"/>
    </source>
</evidence>
<dbReference type="EMBL" id="FOVK01000013">
    <property type="protein sequence ID" value="SFO06102.1"/>
    <property type="molecule type" value="Genomic_DNA"/>
</dbReference>